<reference evidence="2" key="1">
    <citation type="submission" date="2021-01" db="EMBL/GenBank/DDBJ databases">
        <title>Whole genome shotgun sequence of Virgisporangium aliadipatigenens NBRC 105644.</title>
        <authorList>
            <person name="Komaki H."/>
            <person name="Tamura T."/>
        </authorList>
    </citation>
    <scope>NUCLEOTIDE SEQUENCE</scope>
    <source>
        <strain evidence="2">NBRC 105644</strain>
    </source>
</reference>
<dbReference type="SUPFAM" id="SSF46785">
    <property type="entry name" value="Winged helix' DNA-binding domain"/>
    <property type="match status" value="1"/>
</dbReference>
<dbReference type="EMBL" id="BOPF01000004">
    <property type="protein sequence ID" value="GIJ44650.1"/>
    <property type="molecule type" value="Genomic_DNA"/>
</dbReference>
<dbReference type="PANTHER" id="PTHR38600:SF1">
    <property type="entry name" value="TRANSCRIPTIONAL REGULATORY PROTEIN"/>
    <property type="match status" value="1"/>
</dbReference>
<dbReference type="InterPro" id="IPR036390">
    <property type="entry name" value="WH_DNA-bd_sf"/>
</dbReference>
<dbReference type="Gene3D" id="1.10.10.10">
    <property type="entry name" value="Winged helix-like DNA-binding domain superfamily/Winged helix DNA-binding domain"/>
    <property type="match status" value="1"/>
</dbReference>
<protein>
    <submittedName>
        <fullName evidence="2">Transcriptional regulator</fullName>
    </submittedName>
</protein>
<dbReference type="InterPro" id="IPR036388">
    <property type="entry name" value="WH-like_DNA-bd_sf"/>
</dbReference>
<dbReference type="AlphaFoldDB" id="A0A8J4DN96"/>
<dbReference type="InterPro" id="IPR001845">
    <property type="entry name" value="HTH_ArsR_DNA-bd_dom"/>
</dbReference>
<keyword evidence="3" id="KW-1185">Reference proteome</keyword>
<organism evidence="2 3">
    <name type="scientific">Virgisporangium aliadipatigenens</name>
    <dbReference type="NCBI Taxonomy" id="741659"/>
    <lineage>
        <taxon>Bacteria</taxon>
        <taxon>Bacillati</taxon>
        <taxon>Actinomycetota</taxon>
        <taxon>Actinomycetes</taxon>
        <taxon>Micromonosporales</taxon>
        <taxon>Micromonosporaceae</taxon>
        <taxon>Virgisporangium</taxon>
    </lineage>
</organism>
<dbReference type="PANTHER" id="PTHR38600">
    <property type="entry name" value="TRANSCRIPTIONAL REGULATORY PROTEIN"/>
    <property type="match status" value="1"/>
</dbReference>
<evidence type="ECO:0000313" key="3">
    <source>
        <dbReference type="Proteomes" id="UP000619260"/>
    </source>
</evidence>
<name>A0A8J4DN96_9ACTN</name>
<evidence type="ECO:0000313" key="2">
    <source>
        <dbReference type="EMBL" id="GIJ44650.1"/>
    </source>
</evidence>
<dbReference type="PROSITE" id="PS50987">
    <property type="entry name" value="HTH_ARSR_2"/>
    <property type="match status" value="1"/>
</dbReference>
<evidence type="ECO:0000259" key="1">
    <source>
        <dbReference type="PROSITE" id="PS50987"/>
    </source>
</evidence>
<dbReference type="NCBIfam" id="NF033788">
    <property type="entry name" value="HTH_metalloreg"/>
    <property type="match status" value="1"/>
</dbReference>
<dbReference type="GO" id="GO:0003700">
    <property type="term" value="F:DNA-binding transcription factor activity"/>
    <property type="evidence" value="ECO:0007669"/>
    <property type="project" value="InterPro"/>
</dbReference>
<dbReference type="CDD" id="cd00090">
    <property type="entry name" value="HTH_ARSR"/>
    <property type="match status" value="1"/>
</dbReference>
<dbReference type="SMART" id="SM00418">
    <property type="entry name" value="HTH_ARSR"/>
    <property type="match status" value="1"/>
</dbReference>
<dbReference type="Pfam" id="PF01022">
    <property type="entry name" value="HTH_5"/>
    <property type="match status" value="1"/>
</dbReference>
<dbReference type="RefSeq" id="WP_239152533.1">
    <property type="nucleotide sequence ID" value="NZ_BOPF01000004.1"/>
</dbReference>
<accession>A0A8J4DN96</accession>
<feature type="domain" description="HTH arsR-type" evidence="1">
    <location>
        <begin position="1"/>
        <end position="91"/>
    </location>
</feature>
<sequence length="119" mass="13465">MVTDLDSTLAALADPTRRRIVELLRERPRRAGELAAEFAVTAPAVSRHLRVLRRAGLITDQVVETDARLRVYQLRREPLVALQAWVDQVQAFWADQLGAFKELAEQRPVIERYTEGGSS</sequence>
<comment type="caution">
    <text evidence="2">The sequence shown here is derived from an EMBL/GenBank/DDBJ whole genome shotgun (WGS) entry which is preliminary data.</text>
</comment>
<proteinExistence type="predicted"/>
<gene>
    <name evidence="2" type="ORF">Val02_15360</name>
</gene>
<dbReference type="InterPro" id="IPR011991">
    <property type="entry name" value="ArsR-like_HTH"/>
</dbReference>
<dbReference type="Proteomes" id="UP000619260">
    <property type="component" value="Unassembled WGS sequence"/>
</dbReference>